<dbReference type="SUPFAM" id="SSF47240">
    <property type="entry name" value="Ferritin-like"/>
    <property type="match status" value="1"/>
</dbReference>
<dbReference type="EMBL" id="JAFCMP010000015">
    <property type="protein sequence ID" value="KAG5191729.1"/>
    <property type="molecule type" value="Genomic_DNA"/>
</dbReference>
<evidence type="ECO:0000313" key="1">
    <source>
        <dbReference type="EMBL" id="KAG5191729.1"/>
    </source>
</evidence>
<dbReference type="PANTHER" id="PTHR31694:SF26">
    <property type="entry name" value="OS05G0151100 PROTEIN"/>
    <property type="match status" value="1"/>
</dbReference>
<keyword evidence="2" id="KW-1185">Reference proteome</keyword>
<name>A0A835ZGC8_9STRA</name>
<reference evidence="1" key="1">
    <citation type="submission" date="2021-02" db="EMBL/GenBank/DDBJ databases">
        <title>First Annotated Genome of the Yellow-green Alga Tribonema minus.</title>
        <authorList>
            <person name="Mahan K.M."/>
        </authorList>
    </citation>
    <scope>NUCLEOTIDE SEQUENCE</scope>
    <source>
        <strain evidence="1">UTEX B ZZ1240</strain>
    </source>
</reference>
<evidence type="ECO:0000313" key="2">
    <source>
        <dbReference type="Proteomes" id="UP000664859"/>
    </source>
</evidence>
<accession>A0A835ZGC8</accession>
<sequence length="285" mass="29635">MAKSISNLRGGARELATAAPSAAPSSAPAMMGGPITDTDILNFALNLECLEAEFYSYAAFGAPLTDEQRGGGPASIGGKQAVLSDDFQTYAEEIANHEIGHVELLRGVLGDAAVPCPLMDIGPAFAAAANAAVGMKLAPAYTPYFNDPWFALGAFIFEDVGVTAYNGAAPLIKNKDYLAAAAGLLGVEAYHAGIVRTLLYQVKDTPLTPYPVTVAAATTAVSNLRGMVGGDKDVPIYDGGETHLVPVDENSLVFARTVDEVLAIVYLGDAKKPGGFFPDGINMMM</sequence>
<comment type="caution">
    <text evidence="1">The sequence shown here is derived from an EMBL/GenBank/DDBJ whole genome shotgun (WGS) entry which is preliminary data.</text>
</comment>
<organism evidence="1 2">
    <name type="scientific">Tribonema minus</name>
    <dbReference type="NCBI Taxonomy" id="303371"/>
    <lineage>
        <taxon>Eukaryota</taxon>
        <taxon>Sar</taxon>
        <taxon>Stramenopiles</taxon>
        <taxon>Ochrophyta</taxon>
        <taxon>PX clade</taxon>
        <taxon>Xanthophyceae</taxon>
        <taxon>Tribonematales</taxon>
        <taxon>Tribonemataceae</taxon>
        <taxon>Tribonema</taxon>
    </lineage>
</organism>
<dbReference type="Pfam" id="PF13668">
    <property type="entry name" value="Ferritin_2"/>
    <property type="match status" value="1"/>
</dbReference>
<dbReference type="OrthoDB" id="1001765at2759"/>
<dbReference type="InterPro" id="IPR009078">
    <property type="entry name" value="Ferritin-like_SF"/>
</dbReference>
<gene>
    <name evidence="1" type="ORF">JKP88DRAFT_174169</name>
</gene>
<protein>
    <submittedName>
        <fullName evidence="1">Ferritin-like domain-containing protein</fullName>
    </submittedName>
</protein>
<dbReference type="PANTHER" id="PTHR31694">
    <property type="entry name" value="DESICCATION-LIKE PROTEIN"/>
    <property type="match status" value="1"/>
</dbReference>
<proteinExistence type="predicted"/>
<dbReference type="AlphaFoldDB" id="A0A835ZGC8"/>
<dbReference type="Proteomes" id="UP000664859">
    <property type="component" value="Unassembled WGS sequence"/>
</dbReference>
<dbReference type="InterPro" id="IPR052965">
    <property type="entry name" value="Pigment-catalase-like"/>
</dbReference>